<dbReference type="GO" id="GO:0031023">
    <property type="term" value="P:microtubule organizing center organization"/>
    <property type="evidence" value="ECO:0007669"/>
    <property type="project" value="TreeGrafter"/>
</dbReference>
<dbReference type="eggNOG" id="ENOG502RYVK">
    <property type="taxonomic scope" value="Eukaryota"/>
</dbReference>
<dbReference type="PANTHER" id="PTHR14352:SF2">
    <property type="entry name" value="HAUS AUGMIN-LIKE COMPLEX SUBUNIT 7"/>
    <property type="match status" value="1"/>
</dbReference>
<sequence length="371" mass="40892">MAEAAAAFAPGFGGDYCEDEGDSRVFKAALEVFRKLKDLKCPLLEGLYITEPNTIHELLCTPSKYRLEILEWMCTRVCPSMQDKFSSLNGAPVEAKIQEMVKLGHELMLCAPDDQDLVKGCASPRKQLQFMGQMLDAVQSLAVGCSSYPSVKEDFEDDAEKNEGLLEEFLSSVQLEMLLNPESDPWPVDMQPVLKNQGDDWQGADPVAQSETEKVAELARQLQEGAAKLWALRAESLEQHKAGEAVGGADTSMLEQKLSLVISDFNQLVLAFIQVYDNELGECCQHPDPNLHPCGPIVQAVYQTLTSCSQLLKAVEEVTGTSAEAMDAVKRQEKEPICWDGSSSVMSLATKLEELTRKYQVFNDSLNEGKG</sequence>
<dbReference type="EMBL" id="KN122249">
    <property type="protein sequence ID" value="KFO31640.1"/>
    <property type="molecule type" value="Genomic_DNA"/>
</dbReference>
<dbReference type="AlphaFoldDB" id="A0A091DN02"/>
<gene>
    <name evidence="1" type="ORF">H920_06938</name>
</gene>
<dbReference type="PANTHER" id="PTHR14352">
    <property type="entry name" value="HAUS AUGMIN-LIKE COMPLEX SUBUNIT 7"/>
    <property type="match status" value="1"/>
</dbReference>
<reference evidence="1 2" key="1">
    <citation type="submission" date="2013-11" db="EMBL/GenBank/DDBJ databases">
        <title>The Damaraland mole rat (Fukomys damarensis) genome and evolution of African mole rats.</title>
        <authorList>
            <person name="Gladyshev V.N."/>
            <person name="Fang X."/>
        </authorList>
    </citation>
    <scope>NUCLEOTIDE SEQUENCE [LARGE SCALE GENOMIC DNA]</scope>
    <source>
        <tissue evidence="1">Liver</tissue>
    </source>
</reference>
<name>A0A091DN02_FUKDA</name>
<organism evidence="1 2">
    <name type="scientific">Fukomys damarensis</name>
    <name type="common">Damaraland mole rat</name>
    <name type="synonym">Cryptomys damarensis</name>
    <dbReference type="NCBI Taxonomy" id="885580"/>
    <lineage>
        <taxon>Eukaryota</taxon>
        <taxon>Metazoa</taxon>
        <taxon>Chordata</taxon>
        <taxon>Craniata</taxon>
        <taxon>Vertebrata</taxon>
        <taxon>Euteleostomi</taxon>
        <taxon>Mammalia</taxon>
        <taxon>Eutheria</taxon>
        <taxon>Euarchontoglires</taxon>
        <taxon>Glires</taxon>
        <taxon>Rodentia</taxon>
        <taxon>Hystricomorpha</taxon>
        <taxon>Bathyergidae</taxon>
        <taxon>Fukomys</taxon>
    </lineage>
</organism>
<dbReference type="STRING" id="885580.ENSFDAP00000006667"/>
<evidence type="ECO:0000313" key="2">
    <source>
        <dbReference type="Proteomes" id="UP000028990"/>
    </source>
</evidence>
<protein>
    <submittedName>
        <fullName evidence="1">HAUS augmin-like complex subunit 7</fullName>
    </submittedName>
</protein>
<accession>A0A091DN02</accession>
<proteinExistence type="predicted"/>
<dbReference type="InterPro" id="IPR029711">
    <property type="entry name" value="Haus7-like"/>
</dbReference>
<dbReference type="OrthoDB" id="6435999at2759"/>
<dbReference type="Proteomes" id="UP000028990">
    <property type="component" value="Unassembled WGS sequence"/>
</dbReference>
<dbReference type="GO" id="GO:0051011">
    <property type="term" value="F:microtubule minus-end binding"/>
    <property type="evidence" value="ECO:0007669"/>
    <property type="project" value="TreeGrafter"/>
</dbReference>
<dbReference type="GO" id="GO:0070652">
    <property type="term" value="C:HAUS complex"/>
    <property type="evidence" value="ECO:0007669"/>
    <property type="project" value="TreeGrafter"/>
</dbReference>
<evidence type="ECO:0000313" key="1">
    <source>
        <dbReference type="EMBL" id="KFO31640.1"/>
    </source>
</evidence>
<dbReference type="OMA" id="PESDPWP"/>
<keyword evidence="2" id="KW-1185">Reference proteome</keyword>
<dbReference type="GO" id="GO:0051225">
    <property type="term" value="P:spindle assembly"/>
    <property type="evidence" value="ECO:0007669"/>
    <property type="project" value="TreeGrafter"/>
</dbReference>